<proteinExistence type="predicted"/>
<reference evidence="1 2" key="1">
    <citation type="submission" date="2020-10" db="EMBL/GenBank/DDBJ databases">
        <title>Draft genome of Ramlibacter aquaticus LMG 30558.</title>
        <authorList>
            <person name="Props R."/>
        </authorList>
    </citation>
    <scope>NUCLEOTIDE SEQUENCE [LARGE SCALE GENOMIC DNA]</scope>
    <source>
        <strain evidence="1 2">LMG 30558</strain>
    </source>
</reference>
<dbReference type="RefSeq" id="WP_193779654.1">
    <property type="nucleotide sequence ID" value="NZ_JADDOJ010000016.1"/>
</dbReference>
<evidence type="ECO:0000313" key="1">
    <source>
        <dbReference type="EMBL" id="MBE7940111.1"/>
    </source>
</evidence>
<accession>A0ABR9SCU0</accession>
<protein>
    <submittedName>
        <fullName evidence="1">Uncharacterized protein</fullName>
    </submittedName>
</protein>
<evidence type="ECO:0000313" key="2">
    <source>
        <dbReference type="Proteomes" id="UP000715965"/>
    </source>
</evidence>
<comment type="caution">
    <text evidence="1">The sequence shown here is derived from an EMBL/GenBank/DDBJ whole genome shotgun (WGS) entry which is preliminary data.</text>
</comment>
<dbReference type="Proteomes" id="UP000715965">
    <property type="component" value="Unassembled WGS sequence"/>
</dbReference>
<organism evidence="1 2">
    <name type="scientific">Ramlibacter aquaticus</name>
    <dbReference type="NCBI Taxonomy" id="2780094"/>
    <lineage>
        <taxon>Bacteria</taxon>
        <taxon>Pseudomonadati</taxon>
        <taxon>Pseudomonadota</taxon>
        <taxon>Betaproteobacteria</taxon>
        <taxon>Burkholderiales</taxon>
        <taxon>Comamonadaceae</taxon>
        <taxon>Ramlibacter</taxon>
    </lineage>
</organism>
<keyword evidence="2" id="KW-1185">Reference proteome</keyword>
<sequence length="109" mass="12092">MDTLSIPSQARAGTAEALAIGIRSAWLVPTACLDEQRVVIAAVHPDLMRMPDMYDALDQVTCLEWVLQEVHRMPVTVRLYFTEQAVPPSGVPLHIVAGQSRPSFQERSH</sequence>
<dbReference type="EMBL" id="JADDOJ010000016">
    <property type="protein sequence ID" value="MBE7940111.1"/>
    <property type="molecule type" value="Genomic_DNA"/>
</dbReference>
<name>A0ABR9SCU0_9BURK</name>
<gene>
    <name evidence="1" type="ORF">IM725_05950</name>
</gene>